<sequence length="158" mass="17756">FFEHHRVVAVAKFSRSQLPPQLGALVCPDGWSRYQDSCYYIETAKMSYGQAERACSEKGATLFVADSVEEFVSRWFWIGLGQGEGDSYPQWQVAGDSRKWLILPFSSSSNGWSSAATCVGHYNGGTYNYLYFYPCSSLFYSVCEKNSTLIGNRINAMN</sequence>
<gene>
    <name evidence="2" type="ORF">HPLM_LOCUS16514</name>
</gene>
<evidence type="ECO:0000313" key="4">
    <source>
        <dbReference type="WBParaSite" id="HPLM_0001652401-mRNA-1"/>
    </source>
</evidence>
<dbReference type="InterPro" id="IPR050828">
    <property type="entry name" value="C-type_lectin/matrix_domain"/>
</dbReference>
<dbReference type="Gene3D" id="3.10.100.10">
    <property type="entry name" value="Mannose-Binding Protein A, subunit A"/>
    <property type="match status" value="1"/>
</dbReference>
<dbReference type="Proteomes" id="UP000268014">
    <property type="component" value="Unassembled WGS sequence"/>
</dbReference>
<dbReference type="InterPro" id="IPR016187">
    <property type="entry name" value="CTDL_fold"/>
</dbReference>
<dbReference type="InterPro" id="IPR016186">
    <property type="entry name" value="C-type_lectin-like/link_sf"/>
</dbReference>
<dbReference type="PANTHER" id="PTHR45710:SF8">
    <property type="entry name" value="RERATING FAMILY MEMBER 4"/>
    <property type="match status" value="1"/>
</dbReference>
<protein>
    <submittedName>
        <fullName evidence="4">C-type lectin domain-containing protein</fullName>
    </submittedName>
</protein>
<dbReference type="STRING" id="6290.A0A0N4WXH7"/>
<reference evidence="4" key="1">
    <citation type="submission" date="2017-02" db="UniProtKB">
        <authorList>
            <consortium name="WormBaseParasite"/>
        </authorList>
    </citation>
    <scope>IDENTIFICATION</scope>
</reference>
<proteinExistence type="predicted"/>
<dbReference type="EMBL" id="UZAF01019458">
    <property type="protein sequence ID" value="VDO60353.1"/>
    <property type="molecule type" value="Genomic_DNA"/>
</dbReference>
<dbReference type="Pfam" id="PF00059">
    <property type="entry name" value="Lectin_C"/>
    <property type="match status" value="1"/>
</dbReference>
<dbReference type="InterPro" id="IPR001304">
    <property type="entry name" value="C-type_lectin-like"/>
</dbReference>
<dbReference type="SUPFAM" id="SSF56436">
    <property type="entry name" value="C-type lectin-like"/>
    <property type="match status" value="1"/>
</dbReference>
<dbReference type="SMART" id="SM00034">
    <property type="entry name" value="CLECT"/>
    <property type="match status" value="1"/>
</dbReference>
<evidence type="ECO:0000313" key="3">
    <source>
        <dbReference type="Proteomes" id="UP000268014"/>
    </source>
</evidence>
<evidence type="ECO:0000259" key="1">
    <source>
        <dbReference type="PROSITE" id="PS50041"/>
    </source>
</evidence>
<dbReference type="AlphaFoldDB" id="A0A0N4WXH7"/>
<dbReference type="OrthoDB" id="6133475at2759"/>
<dbReference type="PROSITE" id="PS50041">
    <property type="entry name" value="C_TYPE_LECTIN_2"/>
    <property type="match status" value="1"/>
</dbReference>
<feature type="domain" description="C-type lectin" evidence="1">
    <location>
        <begin position="34"/>
        <end position="144"/>
    </location>
</feature>
<reference evidence="2 3" key="2">
    <citation type="submission" date="2018-11" db="EMBL/GenBank/DDBJ databases">
        <authorList>
            <consortium name="Pathogen Informatics"/>
        </authorList>
    </citation>
    <scope>NUCLEOTIDE SEQUENCE [LARGE SCALE GENOMIC DNA]</scope>
    <source>
        <strain evidence="2 3">MHpl1</strain>
    </source>
</reference>
<name>A0A0N4WXH7_HAEPC</name>
<dbReference type="PANTHER" id="PTHR45710">
    <property type="entry name" value="C-TYPE LECTIN DOMAIN-CONTAINING PROTEIN 180"/>
    <property type="match status" value="1"/>
</dbReference>
<dbReference type="WBParaSite" id="HPLM_0001652401-mRNA-1">
    <property type="protein sequence ID" value="HPLM_0001652401-mRNA-1"/>
    <property type="gene ID" value="HPLM_0001652401"/>
</dbReference>
<keyword evidence="3" id="KW-1185">Reference proteome</keyword>
<accession>A0A0N4WXH7</accession>
<organism evidence="4">
    <name type="scientific">Haemonchus placei</name>
    <name type="common">Barber's pole worm</name>
    <dbReference type="NCBI Taxonomy" id="6290"/>
    <lineage>
        <taxon>Eukaryota</taxon>
        <taxon>Metazoa</taxon>
        <taxon>Ecdysozoa</taxon>
        <taxon>Nematoda</taxon>
        <taxon>Chromadorea</taxon>
        <taxon>Rhabditida</taxon>
        <taxon>Rhabditina</taxon>
        <taxon>Rhabditomorpha</taxon>
        <taxon>Strongyloidea</taxon>
        <taxon>Trichostrongylidae</taxon>
        <taxon>Haemonchus</taxon>
    </lineage>
</organism>
<evidence type="ECO:0000313" key="2">
    <source>
        <dbReference type="EMBL" id="VDO60353.1"/>
    </source>
</evidence>
<dbReference type="OMA" id="SQETICA"/>